<comment type="caution">
    <text evidence="2">The sequence shown here is derived from an EMBL/GenBank/DDBJ whole genome shotgun (WGS) entry which is preliminary data.</text>
</comment>
<dbReference type="EMBL" id="BMMD01000006">
    <property type="protein sequence ID" value="GGJ76525.1"/>
    <property type="molecule type" value="Genomic_DNA"/>
</dbReference>
<dbReference type="RefSeq" id="WP_188742676.1">
    <property type="nucleotide sequence ID" value="NZ_BAABFW010000015.1"/>
</dbReference>
<dbReference type="Proteomes" id="UP000636956">
    <property type="component" value="Unassembled WGS sequence"/>
</dbReference>
<evidence type="ECO:0000256" key="1">
    <source>
        <dbReference type="SAM" id="MobiDB-lite"/>
    </source>
</evidence>
<protein>
    <submittedName>
        <fullName evidence="2">Uncharacterized protein</fullName>
    </submittedName>
</protein>
<reference evidence="2" key="2">
    <citation type="submission" date="2020-09" db="EMBL/GenBank/DDBJ databases">
        <authorList>
            <person name="Sun Q."/>
            <person name="Zhou Y."/>
        </authorList>
    </citation>
    <scope>NUCLEOTIDE SEQUENCE</scope>
    <source>
        <strain evidence="2">CGMCC 1.8984</strain>
    </source>
</reference>
<proteinExistence type="predicted"/>
<gene>
    <name evidence="2" type="ORF">GCM10011372_13430</name>
</gene>
<reference evidence="2" key="1">
    <citation type="journal article" date="2014" name="Int. J. Syst. Evol. Microbiol.">
        <title>Complete genome sequence of Corynebacterium casei LMG S-19264T (=DSM 44701T), isolated from a smear-ripened cheese.</title>
        <authorList>
            <consortium name="US DOE Joint Genome Institute (JGI-PGF)"/>
            <person name="Walter F."/>
            <person name="Albersmeier A."/>
            <person name="Kalinowski J."/>
            <person name="Ruckert C."/>
        </authorList>
    </citation>
    <scope>NUCLEOTIDE SEQUENCE</scope>
    <source>
        <strain evidence="2">CGMCC 1.8984</strain>
    </source>
</reference>
<keyword evidence="3" id="KW-1185">Reference proteome</keyword>
<evidence type="ECO:0000313" key="3">
    <source>
        <dbReference type="Proteomes" id="UP000636956"/>
    </source>
</evidence>
<name>A0A917PGH5_9MICO</name>
<dbReference type="AlphaFoldDB" id="A0A917PGH5"/>
<feature type="region of interest" description="Disordered" evidence="1">
    <location>
        <begin position="39"/>
        <end position="58"/>
    </location>
</feature>
<accession>A0A917PGH5</accession>
<evidence type="ECO:0000313" key="2">
    <source>
        <dbReference type="EMBL" id="GGJ76525.1"/>
    </source>
</evidence>
<feature type="region of interest" description="Disordered" evidence="1">
    <location>
        <begin position="1"/>
        <end position="27"/>
    </location>
</feature>
<sequence>MDEDEFEQNRRFADDWRTGIPDTDAPTDDVAERIRAALAARSTPTEADPAADLYPSRPAQRPGIVWVRASDLLSTGTGRIAGRGLDLEADLARRLRRAPATTRRAIRERAAKLPPLSEFGRSPEHPRFSRPGMGRR</sequence>
<feature type="region of interest" description="Disordered" evidence="1">
    <location>
        <begin position="98"/>
        <end position="136"/>
    </location>
</feature>
<organism evidence="2 3">
    <name type="scientific">Agromyces bauzanensis</name>
    <dbReference type="NCBI Taxonomy" id="1308924"/>
    <lineage>
        <taxon>Bacteria</taxon>
        <taxon>Bacillati</taxon>
        <taxon>Actinomycetota</taxon>
        <taxon>Actinomycetes</taxon>
        <taxon>Micrococcales</taxon>
        <taxon>Microbacteriaceae</taxon>
        <taxon>Agromyces</taxon>
    </lineage>
</organism>
<feature type="compositionally biased region" description="Basic and acidic residues" evidence="1">
    <location>
        <begin position="7"/>
        <end position="17"/>
    </location>
</feature>